<protein>
    <submittedName>
        <fullName evidence="2">DUF4214 domain-containing protein</fullName>
    </submittedName>
</protein>
<dbReference type="InterPro" id="IPR011049">
    <property type="entry name" value="Serralysin-like_metalloprot_C"/>
</dbReference>
<evidence type="ECO:0000259" key="1">
    <source>
        <dbReference type="Pfam" id="PF13946"/>
    </source>
</evidence>
<evidence type="ECO:0000313" key="3">
    <source>
        <dbReference type="Proteomes" id="UP000638986"/>
    </source>
</evidence>
<dbReference type="Pfam" id="PF13946">
    <property type="entry name" value="DUF4214"/>
    <property type="match status" value="1"/>
</dbReference>
<comment type="caution">
    <text evidence="2">The sequence shown here is derived from an EMBL/GenBank/DDBJ whole genome shotgun (WGS) entry which is preliminary data.</text>
</comment>
<dbReference type="InterPro" id="IPR025282">
    <property type="entry name" value="DUF4214"/>
</dbReference>
<sequence length="520" mass="51784">MAVTSAQVQELYVGYLGRPADQAGLNYWLNELNTEGTTSTLENVRLSFVASQEYATTYGDLDRAGVVSAIYTNLFGRTPSSDEVGYWTYSSTTSVDNLIVAFLAAASTNDRATVDAKTTYADALTAAVGTGSDAATIVAQQYQAVLASVTAEQSGANPPAYAESFTAYANAQLETLVFDPSTGAYNAFSNTDATITLDQFAGTAINITGDDLTSLTVNGSLTGSALDLANAGTDLADVTTLNLGLTTAATVNVDAFTGLTTLNGSTSTAALTLNTTALNDTLTSLTSGSGADDLTFASSADATDGAALTVDSGAGNDTLTGTVNATALTVNAGAGNDEITATVNAASLTINAGAGNDQVNVILAQTVNETTTITLGAGVDTLAISGVANVAAFGGSAAAQTSQINASLTTVTDFSVGDDTLDLSGLSTTVAGFGTFTAEQSTAIQGATSLAAALGLVATDLSATANAAANAATFVYGGNTYVYVDDAAAGATHTFGQGDTLIQLTGVTASAAEVQGAITA</sequence>
<dbReference type="EMBL" id="JADTXM010000003">
    <property type="protein sequence ID" value="MBH3438019.1"/>
    <property type="molecule type" value="Genomic_DNA"/>
</dbReference>
<gene>
    <name evidence="2" type="ORF">I5Q09_04895</name>
</gene>
<organism evidence="2 3">
    <name type="scientific">Pseudomonas luteola</name>
    <dbReference type="NCBI Taxonomy" id="47886"/>
    <lineage>
        <taxon>Bacteria</taxon>
        <taxon>Pseudomonadati</taxon>
        <taxon>Pseudomonadota</taxon>
        <taxon>Gammaproteobacteria</taxon>
        <taxon>Pseudomonadales</taxon>
        <taxon>Pseudomonadaceae</taxon>
        <taxon>Pseudomonas</taxon>
    </lineage>
</organism>
<accession>A0ABS0MQ43</accession>
<reference evidence="2 3" key="1">
    <citation type="submission" date="2020-11" db="EMBL/GenBank/DDBJ databases">
        <title>Enhanced detection system for hospital associated transmission using whole genome sequencing surveillance.</title>
        <authorList>
            <person name="Harrison L.H."/>
            <person name="Van Tyne D."/>
            <person name="Marsh J.W."/>
            <person name="Griffith M.P."/>
            <person name="Snyder D.J."/>
            <person name="Cooper V.S."/>
            <person name="Mustapha M."/>
        </authorList>
    </citation>
    <scope>NUCLEOTIDE SEQUENCE [LARGE SCALE GENOMIC DNA]</scope>
    <source>
        <strain evidence="2 3">PSB00013</strain>
    </source>
</reference>
<dbReference type="RefSeq" id="WP_197871170.1">
    <property type="nucleotide sequence ID" value="NZ_JADTXM010000003.1"/>
</dbReference>
<dbReference type="Gene3D" id="1.10.3130.20">
    <property type="entry name" value="Phycobilisome linker domain"/>
    <property type="match status" value="1"/>
</dbReference>
<dbReference type="InterPro" id="IPR038255">
    <property type="entry name" value="PBS_linker_sf"/>
</dbReference>
<dbReference type="SUPFAM" id="SSF51120">
    <property type="entry name" value="beta-Roll"/>
    <property type="match status" value="1"/>
</dbReference>
<dbReference type="Gene3D" id="2.150.10.10">
    <property type="entry name" value="Serralysin-like metalloprotease, C-terminal"/>
    <property type="match status" value="1"/>
</dbReference>
<feature type="domain" description="DUF4214" evidence="1">
    <location>
        <begin position="47"/>
        <end position="102"/>
    </location>
</feature>
<name>A0ABS0MQ43_PSELU</name>
<evidence type="ECO:0000313" key="2">
    <source>
        <dbReference type="EMBL" id="MBH3438019.1"/>
    </source>
</evidence>
<dbReference type="Proteomes" id="UP000638986">
    <property type="component" value="Unassembled WGS sequence"/>
</dbReference>
<proteinExistence type="predicted"/>